<dbReference type="AlphaFoldDB" id="A0AAV7F4N9"/>
<organism evidence="1 2">
    <name type="scientific">Aristolochia fimbriata</name>
    <name type="common">White veined hardy Dutchman's pipe vine</name>
    <dbReference type="NCBI Taxonomy" id="158543"/>
    <lineage>
        <taxon>Eukaryota</taxon>
        <taxon>Viridiplantae</taxon>
        <taxon>Streptophyta</taxon>
        <taxon>Embryophyta</taxon>
        <taxon>Tracheophyta</taxon>
        <taxon>Spermatophyta</taxon>
        <taxon>Magnoliopsida</taxon>
        <taxon>Magnoliidae</taxon>
        <taxon>Piperales</taxon>
        <taxon>Aristolochiaceae</taxon>
        <taxon>Aristolochia</taxon>
    </lineage>
</organism>
<gene>
    <name evidence="1" type="ORF">H6P81_000199</name>
</gene>
<name>A0AAV7F4N9_ARIFI</name>
<dbReference type="Proteomes" id="UP000825729">
    <property type="component" value="Unassembled WGS sequence"/>
</dbReference>
<proteinExistence type="predicted"/>
<keyword evidence="2" id="KW-1185">Reference proteome</keyword>
<evidence type="ECO:0000313" key="1">
    <source>
        <dbReference type="EMBL" id="KAG9455691.1"/>
    </source>
</evidence>
<protein>
    <submittedName>
        <fullName evidence="1">Uncharacterized protein</fullName>
    </submittedName>
</protein>
<reference evidence="1 2" key="1">
    <citation type="submission" date="2021-07" db="EMBL/GenBank/DDBJ databases">
        <title>The Aristolochia fimbriata genome: insights into angiosperm evolution, floral development and chemical biosynthesis.</title>
        <authorList>
            <person name="Jiao Y."/>
        </authorList>
    </citation>
    <scope>NUCLEOTIDE SEQUENCE [LARGE SCALE GENOMIC DNA]</scope>
    <source>
        <strain evidence="1">IBCAS-2021</strain>
        <tissue evidence="1">Leaf</tissue>
    </source>
</reference>
<sequence length="278" mass="32337">MINSMKYVDLEKSSVYNLLITGLNQVDHPDIINNPRRLRDIDFGHPFNLDDSYKDNVMLANGARPDLRRMIDFIFYSRDHFEVVNHLKYPDNFMYLLGKIPDRYTPSDHFSLKAVFSWLLMQLWCAVGNATLACVAIVMVEKWLGTNQLDIVMVAMREAYNELRTTLKPKYDSLFMRKAYIEHANALDESLILEDLNGLAIYYRKARFRKEYTSRGGGWSGLCLNIRLFSLGHVALLVNTQLYHRDFNSCPSRLESSGSPRYYKQPKTFAGYRFRASI</sequence>
<comment type="caution">
    <text evidence="1">The sequence shown here is derived from an EMBL/GenBank/DDBJ whole genome shotgun (WGS) entry which is preliminary data.</text>
</comment>
<dbReference type="Gene3D" id="3.60.10.10">
    <property type="entry name" value="Endonuclease/exonuclease/phosphatase"/>
    <property type="match status" value="1"/>
</dbReference>
<dbReference type="InterPro" id="IPR036691">
    <property type="entry name" value="Endo/exonu/phosph_ase_sf"/>
</dbReference>
<dbReference type="EMBL" id="JAINDJ010000002">
    <property type="protein sequence ID" value="KAG9455691.1"/>
    <property type="molecule type" value="Genomic_DNA"/>
</dbReference>
<evidence type="ECO:0000313" key="2">
    <source>
        <dbReference type="Proteomes" id="UP000825729"/>
    </source>
</evidence>
<accession>A0AAV7F4N9</accession>